<organism evidence="5">
    <name type="scientific">Moorella thermoacetica Y72</name>
    <dbReference type="NCBI Taxonomy" id="1325331"/>
    <lineage>
        <taxon>Bacteria</taxon>
        <taxon>Bacillati</taxon>
        <taxon>Bacillota</taxon>
        <taxon>Clostridia</taxon>
        <taxon>Neomoorellales</taxon>
        <taxon>Neomoorellaceae</taxon>
        <taxon>Neomoorella</taxon>
    </lineage>
</organism>
<feature type="domain" description="ABC transporter" evidence="4">
    <location>
        <begin position="83"/>
        <end position="314"/>
    </location>
</feature>
<evidence type="ECO:0000259" key="4">
    <source>
        <dbReference type="PROSITE" id="PS50893"/>
    </source>
</evidence>
<keyword evidence="2" id="KW-0547">Nucleotide-binding</keyword>
<dbReference type="GO" id="GO:0016887">
    <property type="term" value="F:ATP hydrolysis activity"/>
    <property type="evidence" value="ECO:0007669"/>
    <property type="project" value="InterPro"/>
</dbReference>
<evidence type="ECO:0000256" key="2">
    <source>
        <dbReference type="ARBA" id="ARBA00022741"/>
    </source>
</evidence>
<dbReference type="EMBL" id="DF238840">
    <property type="protein sequence ID" value="GAF26151.1"/>
    <property type="molecule type" value="Genomic_DNA"/>
</dbReference>
<dbReference type="Pfam" id="PF00005">
    <property type="entry name" value="ABC_tran"/>
    <property type="match status" value="1"/>
</dbReference>
<gene>
    <name evidence="5" type="ORF">MTY_1490</name>
</gene>
<dbReference type="Gene3D" id="3.40.50.300">
    <property type="entry name" value="P-loop containing nucleotide triphosphate hydrolases"/>
    <property type="match status" value="1"/>
</dbReference>
<dbReference type="Proteomes" id="UP000063718">
    <property type="component" value="Unassembled WGS sequence"/>
</dbReference>
<dbReference type="InterPro" id="IPR017871">
    <property type="entry name" value="ABC_transporter-like_CS"/>
</dbReference>
<dbReference type="PROSITE" id="PS50893">
    <property type="entry name" value="ABC_TRANSPORTER_2"/>
    <property type="match status" value="1"/>
</dbReference>
<evidence type="ECO:0000313" key="5">
    <source>
        <dbReference type="EMBL" id="GAF26151.1"/>
    </source>
</evidence>
<keyword evidence="3" id="KW-0067">ATP-binding</keyword>
<dbReference type="InterPro" id="IPR003439">
    <property type="entry name" value="ABC_transporter-like_ATP-bd"/>
</dbReference>
<keyword evidence="1" id="KW-0813">Transport</keyword>
<dbReference type="GO" id="GO:0005524">
    <property type="term" value="F:ATP binding"/>
    <property type="evidence" value="ECO:0007669"/>
    <property type="project" value="UniProtKB-KW"/>
</dbReference>
<evidence type="ECO:0000256" key="3">
    <source>
        <dbReference type="ARBA" id="ARBA00022840"/>
    </source>
</evidence>
<dbReference type="PANTHER" id="PTHR42788:SF13">
    <property type="entry name" value="ALIPHATIC SULFONATES IMPORT ATP-BINDING PROTEIN SSUB"/>
    <property type="match status" value="1"/>
</dbReference>
<accession>A0A0S6UAJ6</accession>
<name>A0A0S6UAJ6_NEOTH</name>
<protein>
    <submittedName>
        <fullName evidence="5">ABC-type nitrate/sulfonate/bicarbonate transport system, ATPase component</fullName>
    </submittedName>
</protein>
<reference evidence="5" key="1">
    <citation type="journal article" date="2014" name="Gene">
        <title>Genome-guided analysis of transformation efficiency and carbon dioxide assimilation by Moorella thermoacetica Y72.</title>
        <authorList>
            <person name="Tsukahara K."/>
            <person name="Kita A."/>
            <person name="Nakashimada Y."/>
            <person name="Hoshino T."/>
            <person name="Murakami K."/>
        </authorList>
    </citation>
    <scope>NUCLEOTIDE SEQUENCE [LARGE SCALE GENOMIC DNA]</scope>
    <source>
        <strain evidence="5">Y72</strain>
    </source>
</reference>
<dbReference type="InterPro" id="IPR050166">
    <property type="entry name" value="ABC_transporter_ATP-bind"/>
</dbReference>
<dbReference type="PROSITE" id="PS00211">
    <property type="entry name" value="ABC_TRANSPORTER_1"/>
    <property type="match status" value="1"/>
</dbReference>
<dbReference type="InterPro" id="IPR027417">
    <property type="entry name" value="P-loop_NTPase"/>
</dbReference>
<sequence>MGLDLCYRCRTGSGQFRPGVLDHECRAAAEYPGYVRRDFDHRRSGDYLRYEFQGPLSLVVPLDGEGGVAMALAAAPRTSGKKLVVVNLTREFTLKRERITALDGISLEVREGEFVTILGPSGCGKSTLLRIIAGLAEASSGQVYKDGRLIQGPGPDRGMVFQSYTLFPWLTVRKNIEFGLTLKGIDAARRRQIVDHYLDIIGLAAFADAFPKNLSGGMKQRVAIARALANDPDILLMDEPFGALDAQTRLVMQELLLKVWEETRKTILFVTHDVEEAVFLGDTVYVMTARPGRLKARIPVPLARPRSFEVKNSRPFLDLKSRILEQIREESLKAATMMPGGCG</sequence>
<evidence type="ECO:0000256" key="1">
    <source>
        <dbReference type="ARBA" id="ARBA00022448"/>
    </source>
</evidence>
<dbReference type="SUPFAM" id="SSF52540">
    <property type="entry name" value="P-loop containing nucleoside triphosphate hydrolases"/>
    <property type="match status" value="1"/>
</dbReference>
<dbReference type="InterPro" id="IPR003593">
    <property type="entry name" value="AAA+_ATPase"/>
</dbReference>
<dbReference type="CDD" id="cd03293">
    <property type="entry name" value="ABC_NrtD_SsuB_transporters"/>
    <property type="match status" value="1"/>
</dbReference>
<proteinExistence type="predicted"/>
<dbReference type="PANTHER" id="PTHR42788">
    <property type="entry name" value="TAURINE IMPORT ATP-BINDING PROTEIN-RELATED"/>
    <property type="match status" value="1"/>
</dbReference>
<dbReference type="AlphaFoldDB" id="A0A0S6UAJ6"/>
<dbReference type="SMART" id="SM00382">
    <property type="entry name" value="AAA"/>
    <property type="match status" value="1"/>
</dbReference>